<dbReference type="PIRSF" id="PIRSF006588">
    <property type="entry name" value="TyrRS_arch_euk"/>
    <property type="match status" value="1"/>
</dbReference>
<sequence length="358" mass="40331">MERKLSLITRNTAEVVTSEELRQKLEEGRKLKGYLGFEPSGLFHIGWLIWAQKIKDLLEAGVEMNLLVATWHAWINDKLGGNMEMIKAAGEYSVTVLEAFGISRGKINVIDAEDIVKDKDYWSLVIKVAKNTSLARMKRALTIMGRKADEAELDSSKLIYPAMQVSDIFYMDLDIALGGTDQRKAHMLARDVADKLGKKKVVAIHTPLLVGLQGGQRMNPGAEEDEVMADIKMSKSKPDTAIFINDEPEQVDAKMMMAYCPRGVIENNPVLQINKYILFQVDDTGLKVERESKFGGDIQFNTYEELEKAFAEGKLHPKDLKTATARKLNQILDPLRKSIKSRPEYDKLTKEIARSVSR</sequence>
<protein>
    <recommendedName>
        <fullName evidence="8">Tyrosine--tRNA ligase</fullName>
        <ecNumber evidence="8">6.1.1.1</ecNumber>
    </recommendedName>
    <alternativeName>
        <fullName evidence="8">Tyrosyl-tRNA synthetase</fullName>
        <shortName evidence="8">TyrRS</shortName>
    </alternativeName>
</protein>
<dbReference type="CDD" id="cd00805">
    <property type="entry name" value="TyrRS_core"/>
    <property type="match status" value="1"/>
</dbReference>
<keyword evidence="6 8" id="KW-0030">Aminoacyl-tRNA synthetase</keyword>
<evidence type="ECO:0000313" key="10">
    <source>
        <dbReference type="Proteomes" id="UP000247586"/>
    </source>
</evidence>
<keyword evidence="2 8" id="KW-0436">Ligase</keyword>
<keyword evidence="5 8" id="KW-0648">Protein biosynthesis</keyword>
<evidence type="ECO:0000256" key="2">
    <source>
        <dbReference type="ARBA" id="ARBA00022598"/>
    </source>
</evidence>
<dbReference type="GO" id="GO:0004831">
    <property type="term" value="F:tyrosine-tRNA ligase activity"/>
    <property type="evidence" value="ECO:0007669"/>
    <property type="project" value="UniProtKB-UniRule"/>
</dbReference>
<feature type="binding site" evidence="8">
    <location>
        <position position="182"/>
    </location>
    <ligand>
        <name>L-tyrosine</name>
        <dbReference type="ChEBI" id="CHEBI:58315"/>
    </ligand>
</feature>
<dbReference type="PANTHER" id="PTHR46264:SF4">
    <property type="entry name" value="TYROSINE--TRNA LIGASE, CYTOPLASMIC"/>
    <property type="match status" value="1"/>
</dbReference>
<name>A0A2U9IU76_9CREN</name>
<comment type="similarity">
    <text evidence="8">Belongs to the class-I aminoacyl-tRNA synthetase family. TyrS type 4 subfamily.</text>
</comment>
<keyword evidence="3 8" id="KW-0547">Nucleotide-binding</keyword>
<dbReference type="HAMAP" id="MF_02009">
    <property type="entry name" value="Tyr_tRNA_synth_type4"/>
    <property type="match status" value="1"/>
</dbReference>
<dbReference type="SUPFAM" id="SSF52374">
    <property type="entry name" value="Nucleotidylyl transferase"/>
    <property type="match status" value="1"/>
</dbReference>
<reference evidence="10" key="3">
    <citation type="submission" date="2020-03" db="EMBL/GenBank/DDBJ databases">
        <title>Sequencing and Assembly of Multiple Reported Metal-Biooxidizing Members of the Extremely Thermoacidophilic Archaeal Family Sulfolobaceae.</title>
        <authorList>
            <person name="Counts J.A."/>
            <person name="Kelly R.M."/>
        </authorList>
    </citation>
    <scope>NUCLEOTIDE SEQUENCE [LARGE SCALE GENOMIC DNA]</scope>
    <source>
        <strain evidence="10">HO1-1</strain>
    </source>
</reference>
<feature type="binding site" evidence="8">
    <location>
        <position position="164"/>
    </location>
    <ligand>
        <name>L-tyrosine</name>
        <dbReference type="ChEBI" id="CHEBI:58315"/>
    </ligand>
</feature>
<dbReference type="EC" id="6.1.1.1" evidence="8"/>
<feature type="binding site" evidence="8">
    <location>
        <position position="167"/>
    </location>
    <ligand>
        <name>L-tyrosine</name>
        <dbReference type="ChEBI" id="CHEBI:58315"/>
    </ligand>
</feature>
<keyword evidence="4 8" id="KW-0067">ATP-binding</keyword>
<keyword evidence="10" id="KW-1185">Reference proteome</keyword>
<dbReference type="OrthoDB" id="8389at2157"/>
<evidence type="ECO:0000256" key="1">
    <source>
        <dbReference type="ARBA" id="ARBA00022490"/>
    </source>
</evidence>
<dbReference type="AlphaFoldDB" id="A0A2U9IU76"/>
<dbReference type="GO" id="GO:0006437">
    <property type="term" value="P:tyrosyl-tRNA aminoacylation"/>
    <property type="evidence" value="ECO:0007669"/>
    <property type="project" value="UniProtKB-UniRule"/>
</dbReference>
<feature type="binding site" evidence="8">
    <location>
        <position position="34"/>
    </location>
    <ligand>
        <name>L-tyrosine</name>
        <dbReference type="ChEBI" id="CHEBI:58315"/>
    </ligand>
</feature>
<dbReference type="InterPro" id="IPR002307">
    <property type="entry name" value="Tyr-tRNA-ligase"/>
</dbReference>
<dbReference type="KEGG" id="mhk:DFR87_07710"/>
<evidence type="ECO:0000313" key="9">
    <source>
        <dbReference type="EMBL" id="AWR99588.1"/>
    </source>
</evidence>
<evidence type="ECO:0000256" key="5">
    <source>
        <dbReference type="ARBA" id="ARBA00022917"/>
    </source>
</evidence>
<feature type="binding site" evidence="8">
    <location>
        <position position="235"/>
    </location>
    <ligand>
        <name>ATP</name>
        <dbReference type="ChEBI" id="CHEBI:30616"/>
    </ligand>
</feature>
<reference evidence="10" key="2">
    <citation type="submission" date="2020-03" db="EMBL/GenBank/DDBJ databases">
        <title>Complete Genome Sequences of Extremely Thermoacidophilic, Metal-Mobilizing Type-Strain Members of the Archaeal Family Sulfolobaceae: Acidianus brierleyi DSM-1651T, Acidianus sulfidivorans DSM-18786T, Metallosphaera hakonensis DSM-7519T, and Metallosphaera prunae DSM-10039T.</title>
        <authorList>
            <person name="Counts J.A."/>
            <person name="Kelly R.M."/>
        </authorList>
    </citation>
    <scope>NUCLEOTIDE SEQUENCE [LARGE SCALE GENOMIC DNA]</scope>
    <source>
        <strain evidence="10">HO1-1</strain>
    </source>
</reference>
<dbReference type="STRING" id="1293036.GCA_001315825_00180"/>
<dbReference type="PANTHER" id="PTHR46264">
    <property type="entry name" value="TYROSINE-TRNA LIGASE"/>
    <property type="match status" value="1"/>
</dbReference>
<dbReference type="PRINTS" id="PR01040">
    <property type="entry name" value="TRNASYNTHTYR"/>
</dbReference>
<dbReference type="GO" id="GO:0005737">
    <property type="term" value="C:cytoplasm"/>
    <property type="evidence" value="ECO:0007669"/>
    <property type="project" value="UniProtKB-SubCell"/>
</dbReference>
<proteinExistence type="inferred from homology"/>
<dbReference type="InterPro" id="IPR014729">
    <property type="entry name" value="Rossmann-like_a/b/a_fold"/>
</dbReference>
<comment type="catalytic activity">
    <reaction evidence="7 8">
        <text>tRNA(Tyr) + L-tyrosine + ATP = L-tyrosyl-tRNA(Tyr) + AMP + diphosphate + H(+)</text>
        <dbReference type="Rhea" id="RHEA:10220"/>
        <dbReference type="Rhea" id="RHEA-COMP:9706"/>
        <dbReference type="Rhea" id="RHEA-COMP:9707"/>
        <dbReference type="ChEBI" id="CHEBI:15378"/>
        <dbReference type="ChEBI" id="CHEBI:30616"/>
        <dbReference type="ChEBI" id="CHEBI:33019"/>
        <dbReference type="ChEBI" id="CHEBI:58315"/>
        <dbReference type="ChEBI" id="CHEBI:78442"/>
        <dbReference type="ChEBI" id="CHEBI:78536"/>
        <dbReference type="ChEBI" id="CHEBI:456215"/>
        <dbReference type="EC" id="6.1.1.1"/>
    </reaction>
</comment>
<evidence type="ECO:0000256" key="4">
    <source>
        <dbReference type="ARBA" id="ARBA00022840"/>
    </source>
</evidence>
<evidence type="ECO:0000256" key="7">
    <source>
        <dbReference type="ARBA" id="ARBA00048248"/>
    </source>
</evidence>
<dbReference type="Pfam" id="PF00579">
    <property type="entry name" value="tRNA-synt_1b"/>
    <property type="match status" value="1"/>
</dbReference>
<comment type="subcellular location">
    <subcellularLocation>
        <location evidence="8">Cytoplasm</location>
    </subcellularLocation>
</comment>
<gene>
    <name evidence="8" type="primary">tyrS</name>
    <name evidence="9" type="ORF">DFR87_07710</name>
</gene>
<dbReference type="RefSeq" id="WP_110369266.1">
    <property type="nucleotide sequence ID" value="NZ_CP029287.2"/>
</dbReference>
<comment type="function">
    <text evidence="8">Catalyzes the attachment of tyrosine to tRNA(Tyr) in a two-step reaction: tyrosine is first activated by ATP to form Tyr-AMP and then transferred to the acceptor end of tRNA(Tyr).</text>
</comment>
<reference evidence="9 10" key="1">
    <citation type="submission" date="2018-05" db="EMBL/GenBank/DDBJ databases">
        <title>Complete Genome Sequences of Extremely Thermoacidophilic, Metal-Mobilizing Type-Strain Members of the Archaeal Family Sulfolobaceae: Acidianus brierleyi DSM-1651T, Acidianus sulfidivorans DSM-18786T, Metallosphaera hakonensis DSM-7519T, and Metallosphaera prunae DSM-10039T.</title>
        <authorList>
            <person name="Counts J.A."/>
            <person name="Kelly R.M."/>
        </authorList>
    </citation>
    <scope>NUCLEOTIDE SEQUENCE [LARGE SCALE GENOMIC DNA]</scope>
    <source>
        <strain evidence="9 10">HO1-1</strain>
    </source>
</reference>
<organism evidence="9 10">
    <name type="scientific">Metallosphaera hakonensis JCM 8857 = DSM 7519</name>
    <dbReference type="NCBI Taxonomy" id="1293036"/>
    <lineage>
        <taxon>Archaea</taxon>
        <taxon>Thermoproteota</taxon>
        <taxon>Thermoprotei</taxon>
        <taxon>Sulfolobales</taxon>
        <taxon>Sulfolobaceae</taxon>
        <taxon>Metallosphaera</taxon>
    </lineage>
</organism>
<dbReference type="Proteomes" id="UP000247586">
    <property type="component" value="Chromosome"/>
</dbReference>
<dbReference type="NCBIfam" id="TIGR00234">
    <property type="entry name" value="tyrS"/>
    <property type="match status" value="1"/>
</dbReference>
<comment type="subunit">
    <text evidence="8">Homodimer.</text>
</comment>
<dbReference type="InterPro" id="IPR023678">
    <property type="entry name" value="Tyr-tRNA-ligase_4"/>
</dbReference>
<dbReference type="EMBL" id="CP029287">
    <property type="protein sequence ID" value="AWR99588.1"/>
    <property type="molecule type" value="Genomic_DNA"/>
</dbReference>
<dbReference type="InterPro" id="IPR023617">
    <property type="entry name" value="Tyr-tRNA-ligase_arc/euk-type"/>
</dbReference>
<dbReference type="GeneID" id="36835218"/>
<accession>A0A2U9IU76</accession>
<evidence type="ECO:0000256" key="8">
    <source>
        <dbReference type="HAMAP-Rule" id="MF_02009"/>
    </source>
</evidence>
<dbReference type="InterPro" id="IPR050489">
    <property type="entry name" value="Tyr-tRNA_synthase"/>
</dbReference>
<evidence type="ECO:0000256" key="6">
    <source>
        <dbReference type="ARBA" id="ARBA00023146"/>
    </source>
</evidence>
<feature type="binding site" evidence="8">
    <location>
        <position position="160"/>
    </location>
    <ligand>
        <name>L-tyrosine</name>
        <dbReference type="ChEBI" id="CHEBI:58315"/>
    </ligand>
</feature>
<dbReference type="InterPro" id="IPR002305">
    <property type="entry name" value="aa-tRNA-synth_Ic"/>
</dbReference>
<dbReference type="Gene3D" id="1.10.240.10">
    <property type="entry name" value="Tyrosyl-Transfer RNA Synthetase"/>
    <property type="match status" value="1"/>
</dbReference>
<keyword evidence="1 8" id="KW-0963">Cytoplasm</keyword>
<feature type="short sequence motif" description="'KMSKS' region" evidence="8">
    <location>
        <begin position="232"/>
        <end position="236"/>
    </location>
</feature>
<dbReference type="GO" id="GO:0005524">
    <property type="term" value="F:ATP binding"/>
    <property type="evidence" value="ECO:0007669"/>
    <property type="project" value="UniProtKB-UniRule"/>
</dbReference>
<dbReference type="NCBIfam" id="NF006330">
    <property type="entry name" value="PRK08560.1"/>
    <property type="match status" value="1"/>
</dbReference>
<dbReference type="Gene3D" id="3.40.50.620">
    <property type="entry name" value="HUPs"/>
    <property type="match status" value="1"/>
</dbReference>
<evidence type="ECO:0000256" key="3">
    <source>
        <dbReference type="ARBA" id="ARBA00022741"/>
    </source>
</evidence>